<keyword evidence="2" id="KW-1185">Reference proteome</keyword>
<sequence length="239" mass="27115">MIGYQEAKYFCQDCITGYQKTQPGLARVRHATKRKFTDSANKLASTKFHLTIPADSPSRYLNINPRIASRFIYLSNSLSVGVGLSYSGSSRPDLAPFLCSLDCIRKPETTELLEFAFDQLKYAAGQPEKAARFKAVGEAALARQRWRLSLHHLEIFKTKLSIAMELQHHQIQTANTICACDKSTSLKSERATAVPPTAPTLSHSRNLFPCQSSRIKLLRGRWRPWLKIKVLKRWFFQSP</sequence>
<dbReference type="AlphaFoldDB" id="A0A9P7ZBS5"/>
<protein>
    <submittedName>
        <fullName evidence="1">Uncharacterized protein</fullName>
    </submittedName>
</protein>
<evidence type="ECO:0000313" key="2">
    <source>
        <dbReference type="Proteomes" id="UP000887226"/>
    </source>
</evidence>
<comment type="caution">
    <text evidence="1">The sequence shown here is derived from an EMBL/GenBank/DDBJ whole genome shotgun (WGS) entry which is preliminary data.</text>
</comment>
<name>A0A9P7ZBS5_9HELO</name>
<accession>A0A9P7ZBS5</accession>
<reference evidence="1" key="1">
    <citation type="journal article" date="2021" name="IMA Fungus">
        <title>Genomic characterization of three marine fungi, including Emericellopsis atlantica sp. nov. with signatures of a generalist lifestyle and marine biomass degradation.</title>
        <authorList>
            <person name="Hagestad O.C."/>
            <person name="Hou L."/>
            <person name="Andersen J.H."/>
            <person name="Hansen E.H."/>
            <person name="Altermark B."/>
            <person name="Li C."/>
            <person name="Kuhnert E."/>
            <person name="Cox R.J."/>
            <person name="Crous P.W."/>
            <person name="Spatafora J.W."/>
            <person name="Lail K."/>
            <person name="Amirebrahimi M."/>
            <person name="Lipzen A."/>
            <person name="Pangilinan J."/>
            <person name="Andreopoulos W."/>
            <person name="Hayes R.D."/>
            <person name="Ng V."/>
            <person name="Grigoriev I.V."/>
            <person name="Jackson S.A."/>
            <person name="Sutton T.D.S."/>
            <person name="Dobson A.D.W."/>
            <person name="Rama T."/>
        </authorList>
    </citation>
    <scope>NUCLEOTIDE SEQUENCE</scope>
    <source>
        <strain evidence="1">TRa3180A</strain>
    </source>
</reference>
<dbReference type="EMBL" id="MU253737">
    <property type="protein sequence ID" value="KAG9249278.1"/>
    <property type="molecule type" value="Genomic_DNA"/>
</dbReference>
<proteinExistence type="predicted"/>
<organism evidence="1 2">
    <name type="scientific">Calycina marina</name>
    <dbReference type="NCBI Taxonomy" id="1763456"/>
    <lineage>
        <taxon>Eukaryota</taxon>
        <taxon>Fungi</taxon>
        <taxon>Dikarya</taxon>
        <taxon>Ascomycota</taxon>
        <taxon>Pezizomycotina</taxon>
        <taxon>Leotiomycetes</taxon>
        <taxon>Helotiales</taxon>
        <taxon>Pezizellaceae</taxon>
        <taxon>Calycina</taxon>
    </lineage>
</organism>
<evidence type="ECO:0000313" key="1">
    <source>
        <dbReference type="EMBL" id="KAG9249278.1"/>
    </source>
</evidence>
<gene>
    <name evidence="1" type="ORF">BJ878DRAFT_1200</name>
</gene>
<dbReference type="Proteomes" id="UP000887226">
    <property type="component" value="Unassembled WGS sequence"/>
</dbReference>